<comment type="caution">
    <text evidence="2">The sequence shown here is derived from an EMBL/GenBank/DDBJ whole genome shotgun (WGS) entry which is preliminary data.</text>
</comment>
<evidence type="ECO:0008006" key="4">
    <source>
        <dbReference type="Google" id="ProtNLM"/>
    </source>
</evidence>
<evidence type="ECO:0000256" key="1">
    <source>
        <dbReference type="SAM" id="Coils"/>
    </source>
</evidence>
<dbReference type="Proteomes" id="UP001162131">
    <property type="component" value="Unassembled WGS sequence"/>
</dbReference>
<name>A0AAU9IZH8_9CILI</name>
<keyword evidence="3" id="KW-1185">Reference proteome</keyword>
<feature type="coiled-coil region" evidence="1">
    <location>
        <begin position="197"/>
        <end position="245"/>
    </location>
</feature>
<organism evidence="2 3">
    <name type="scientific">Blepharisma stoltei</name>
    <dbReference type="NCBI Taxonomy" id="1481888"/>
    <lineage>
        <taxon>Eukaryota</taxon>
        <taxon>Sar</taxon>
        <taxon>Alveolata</taxon>
        <taxon>Ciliophora</taxon>
        <taxon>Postciliodesmatophora</taxon>
        <taxon>Heterotrichea</taxon>
        <taxon>Heterotrichida</taxon>
        <taxon>Blepharismidae</taxon>
        <taxon>Blepharisma</taxon>
    </lineage>
</organism>
<dbReference type="EMBL" id="CAJZBQ010000016">
    <property type="protein sequence ID" value="CAG9316711.1"/>
    <property type="molecule type" value="Genomic_DNA"/>
</dbReference>
<reference evidence="2" key="1">
    <citation type="submission" date="2021-09" db="EMBL/GenBank/DDBJ databases">
        <authorList>
            <consortium name="AG Swart"/>
            <person name="Singh M."/>
            <person name="Singh A."/>
            <person name="Seah K."/>
            <person name="Emmerich C."/>
        </authorList>
    </citation>
    <scope>NUCLEOTIDE SEQUENCE</scope>
    <source>
        <strain evidence="2">ATCC30299</strain>
    </source>
</reference>
<sequence length="329" mass="38087">MSINLYARKRSTSPIKNSKTIDSDESTFAVLSSSFSSMNLPYRSYKKQMKSLKSPFGCIDRDIQRPRHIIFPKKSSSLIDSQNSIDNSSDRSSFSGSNSKLIHNNTYQIHIISEKEALSPNPAFKIKEATKVDDTSNRKIAEKFSQLDKNHQNFTVYSEIFNLVIKKDKEFGYILKKIKDVYDAMILKQEHDKNQSIKEEENKHKSLSIEQSMLEEMIRDLEKDKIKLEKELEVKENEIKELVHQCTIIPSIINENQSLKNHMIELEKNFDKSFHFPGIGMNETLNKISHEKSAFTRKPSSKTQYPLLKKKTSCYLKLPDLSLPVKTKQ</sequence>
<keyword evidence="1" id="KW-0175">Coiled coil</keyword>
<evidence type="ECO:0000313" key="3">
    <source>
        <dbReference type="Proteomes" id="UP001162131"/>
    </source>
</evidence>
<accession>A0AAU9IZH8</accession>
<protein>
    <recommendedName>
        <fullName evidence="4">Translin-associated factor X-interacting protein 1 N-terminal domain-containing protein</fullName>
    </recommendedName>
</protein>
<evidence type="ECO:0000313" key="2">
    <source>
        <dbReference type="EMBL" id="CAG9316711.1"/>
    </source>
</evidence>
<dbReference type="AlphaFoldDB" id="A0AAU9IZH8"/>
<gene>
    <name evidence="2" type="ORF">BSTOLATCC_MIC16817</name>
</gene>
<proteinExistence type="predicted"/>